<name>A0A1B7L3K4_9ENTR</name>
<protein>
    <submittedName>
        <fullName evidence="2">Transcriptional regulator</fullName>
    </submittedName>
</protein>
<organism evidence="2 3">
    <name type="scientific">Mangrovibacter phragmitis</name>
    <dbReference type="NCBI Taxonomy" id="1691903"/>
    <lineage>
        <taxon>Bacteria</taxon>
        <taxon>Pseudomonadati</taxon>
        <taxon>Pseudomonadota</taxon>
        <taxon>Gammaproteobacteria</taxon>
        <taxon>Enterobacterales</taxon>
        <taxon>Enterobacteriaceae</taxon>
        <taxon>Mangrovibacter</taxon>
    </lineage>
</organism>
<dbReference type="Pfam" id="PF12680">
    <property type="entry name" value="SnoaL_2"/>
    <property type="match status" value="1"/>
</dbReference>
<reference evidence="3" key="1">
    <citation type="submission" date="2016-05" db="EMBL/GenBank/DDBJ databases">
        <authorList>
            <person name="Behera P."/>
            <person name="Vaishampayan P."/>
            <person name="Singh N."/>
            <person name="Raina V."/>
            <person name="Suar M."/>
            <person name="Pattnaik A."/>
            <person name="Rastogi G."/>
        </authorList>
    </citation>
    <scope>NUCLEOTIDE SEQUENCE [LARGE SCALE GENOMIC DNA]</scope>
    <source>
        <strain evidence="3">MP23</strain>
    </source>
</reference>
<proteinExistence type="predicted"/>
<dbReference type="STRING" id="1691903.A9B99_06680"/>
<dbReference type="InterPro" id="IPR032710">
    <property type="entry name" value="NTF2-like_dom_sf"/>
</dbReference>
<dbReference type="RefSeq" id="WP_064597513.1">
    <property type="nucleotide sequence ID" value="NZ_CP134782.1"/>
</dbReference>
<evidence type="ECO:0000313" key="3">
    <source>
        <dbReference type="Proteomes" id="UP000078225"/>
    </source>
</evidence>
<dbReference type="EMBL" id="LYRP01000012">
    <property type="protein sequence ID" value="OAT76992.1"/>
    <property type="molecule type" value="Genomic_DNA"/>
</dbReference>
<keyword evidence="3" id="KW-1185">Reference proteome</keyword>
<dbReference type="Gene3D" id="3.10.450.50">
    <property type="match status" value="1"/>
</dbReference>
<evidence type="ECO:0000259" key="1">
    <source>
        <dbReference type="Pfam" id="PF12680"/>
    </source>
</evidence>
<dbReference type="OrthoDB" id="1115105at2"/>
<comment type="caution">
    <text evidence="2">The sequence shown here is derived from an EMBL/GenBank/DDBJ whole genome shotgun (WGS) entry which is preliminary data.</text>
</comment>
<dbReference type="Proteomes" id="UP000078225">
    <property type="component" value="Unassembled WGS sequence"/>
</dbReference>
<accession>A0A1B7L3K4</accession>
<dbReference type="SUPFAM" id="SSF54427">
    <property type="entry name" value="NTF2-like"/>
    <property type="match status" value="1"/>
</dbReference>
<gene>
    <name evidence="2" type="ORF">A9B99_06680</name>
</gene>
<sequence length="144" mass="16439">MCDTRLVMENCIAFYRALDLQSLSKLRALYHDDARLIDPFGQHEGLSAIEHYFAHLLGNVTRCWFDVDQPLCEGDRAALSWVMHWAHPKLRGGEPLALAGCSMLLVREGRITWQQDYYDAGSMVYEHIPLLGIAVRHVKQRVAS</sequence>
<dbReference type="InterPro" id="IPR037401">
    <property type="entry name" value="SnoaL-like"/>
</dbReference>
<evidence type="ECO:0000313" key="2">
    <source>
        <dbReference type="EMBL" id="OAT76992.1"/>
    </source>
</evidence>
<dbReference type="AlphaFoldDB" id="A0A1B7L3K4"/>
<feature type="domain" description="SnoaL-like" evidence="1">
    <location>
        <begin position="13"/>
        <end position="112"/>
    </location>
</feature>